<dbReference type="EMBL" id="JAVRIE010000005">
    <property type="protein sequence ID" value="MDT0583360.1"/>
    <property type="molecule type" value="Genomic_DNA"/>
</dbReference>
<keyword evidence="1" id="KW-1133">Transmembrane helix</keyword>
<dbReference type="Pfam" id="PF14319">
    <property type="entry name" value="Zn_Tnp_IS91"/>
    <property type="match status" value="1"/>
</dbReference>
<reference evidence="3 4" key="1">
    <citation type="submission" date="2023-09" db="EMBL/GenBank/DDBJ databases">
        <authorList>
            <person name="Rey-Velasco X."/>
        </authorList>
    </citation>
    <scope>NUCLEOTIDE SEQUENCE [LARGE SCALE GENOMIC DNA]</scope>
    <source>
        <strain evidence="3 4">W409</strain>
    </source>
</reference>
<name>A0AAW8R5M3_9ALTE</name>
<evidence type="ECO:0000259" key="2">
    <source>
        <dbReference type="Pfam" id="PF14319"/>
    </source>
</evidence>
<dbReference type="AlphaFoldDB" id="A0AAW8R5M3"/>
<accession>A0AAW8R5M3</accession>
<keyword evidence="1" id="KW-0812">Transmembrane</keyword>
<feature type="domain" description="Transposase zinc-binding" evidence="2">
    <location>
        <begin position="27"/>
        <end position="82"/>
    </location>
</feature>
<gene>
    <name evidence="3" type="ORF">RM544_12480</name>
</gene>
<sequence length="130" mass="15578">MLVSPTHSYRRHRPEQTLLYQLVERQYPEFKEMLSHQGKSLPYHVEKEFDEFLKCGRLEHGFLRVVCDDCKHQKLVAFSCKREVSAQAVALDVWQRVRNCWWMMFYKVILLVYLSLCVYYSLGIQKNSAK</sequence>
<comment type="caution">
    <text evidence="3">The sequence shown here is derived from an EMBL/GenBank/DDBJ whole genome shotgun (WGS) entry which is preliminary data.</text>
</comment>
<evidence type="ECO:0000256" key="1">
    <source>
        <dbReference type="SAM" id="Phobius"/>
    </source>
</evidence>
<proteinExistence type="predicted"/>
<keyword evidence="1" id="KW-0472">Membrane</keyword>
<keyword evidence="4" id="KW-1185">Reference proteome</keyword>
<dbReference type="InterPro" id="IPR026889">
    <property type="entry name" value="Zn_Tnp"/>
</dbReference>
<organism evidence="3 4">
    <name type="scientific">Brumicola blandensis</name>
    <dbReference type="NCBI Taxonomy" id="3075611"/>
    <lineage>
        <taxon>Bacteria</taxon>
        <taxon>Pseudomonadati</taxon>
        <taxon>Pseudomonadota</taxon>
        <taxon>Gammaproteobacteria</taxon>
        <taxon>Alteromonadales</taxon>
        <taxon>Alteromonadaceae</taxon>
        <taxon>Brumicola</taxon>
    </lineage>
</organism>
<dbReference type="Proteomes" id="UP001249020">
    <property type="component" value="Unassembled WGS sequence"/>
</dbReference>
<protein>
    <submittedName>
        <fullName evidence="3">Transposase zinc-binding domain-containing protein</fullName>
    </submittedName>
</protein>
<evidence type="ECO:0000313" key="3">
    <source>
        <dbReference type="EMBL" id="MDT0583360.1"/>
    </source>
</evidence>
<evidence type="ECO:0000313" key="4">
    <source>
        <dbReference type="Proteomes" id="UP001249020"/>
    </source>
</evidence>
<feature type="transmembrane region" description="Helical" evidence="1">
    <location>
        <begin position="101"/>
        <end position="122"/>
    </location>
</feature>